<name>A0A0L0SPZ1_ALLM3</name>
<organism evidence="2 3">
    <name type="scientific">Allomyces macrogynus (strain ATCC 38327)</name>
    <name type="common">Allomyces javanicus var. macrogynus</name>
    <dbReference type="NCBI Taxonomy" id="578462"/>
    <lineage>
        <taxon>Eukaryota</taxon>
        <taxon>Fungi</taxon>
        <taxon>Fungi incertae sedis</taxon>
        <taxon>Blastocladiomycota</taxon>
        <taxon>Blastocladiomycetes</taxon>
        <taxon>Blastocladiales</taxon>
        <taxon>Blastocladiaceae</taxon>
        <taxon>Allomyces</taxon>
    </lineage>
</organism>
<dbReference type="EMBL" id="GG745344">
    <property type="protein sequence ID" value="KNE64435.1"/>
    <property type="molecule type" value="Genomic_DNA"/>
</dbReference>
<dbReference type="AlphaFoldDB" id="A0A0L0SPZ1"/>
<evidence type="ECO:0000256" key="1">
    <source>
        <dbReference type="SAM" id="MobiDB-lite"/>
    </source>
</evidence>
<feature type="compositionally biased region" description="Basic and acidic residues" evidence="1">
    <location>
        <begin position="87"/>
        <end position="104"/>
    </location>
</feature>
<feature type="region of interest" description="Disordered" evidence="1">
    <location>
        <begin position="48"/>
        <end position="104"/>
    </location>
</feature>
<evidence type="ECO:0000313" key="2">
    <source>
        <dbReference type="EMBL" id="KNE64435.1"/>
    </source>
</evidence>
<dbReference type="Proteomes" id="UP000054350">
    <property type="component" value="Unassembled WGS sequence"/>
</dbReference>
<feature type="region of interest" description="Disordered" evidence="1">
    <location>
        <begin position="1"/>
        <end position="21"/>
    </location>
</feature>
<gene>
    <name evidence="2" type="ORF">AMAG_09457</name>
</gene>
<sequence>MAGMKVLEDGTPKKEKKPSTARSLLNRLLKGSVAVAAAAAVPAAVHKEQAAAQVPLAPKTAKADSGLGLNDSPSDEIKPTSIPTPVVKEKERLTPEQKHAKGPG</sequence>
<dbReference type="VEuPathDB" id="FungiDB:AMAG_09457"/>
<reference evidence="3" key="2">
    <citation type="submission" date="2009-11" db="EMBL/GenBank/DDBJ databases">
        <title>The Genome Sequence of Allomyces macrogynus strain ATCC 38327.</title>
        <authorList>
            <consortium name="The Broad Institute Genome Sequencing Platform"/>
            <person name="Russ C."/>
            <person name="Cuomo C."/>
            <person name="Shea T."/>
            <person name="Young S.K."/>
            <person name="Zeng Q."/>
            <person name="Koehrsen M."/>
            <person name="Haas B."/>
            <person name="Borodovsky M."/>
            <person name="Guigo R."/>
            <person name="Alvarado L."/>
            <person name="Berlin A."/>
            <person name="Borenstein D."/>
            <person name="Chen Z."/>
            <person name="Engels R."/>
            <person name="Freedman E."/>
            <person name="Gellesch M."/>
            <person name="Goldberg J."/>
            <person name="Griggs A."/>
            <person name="Gujja S."/>
            <person name="Heiman D."/>
            <person name="Hepburn T."/>
            <person name="Howarth C."/>
            <person name="Jen D."/>
            <person name="Larson L."/>
            <person name="Lewis B."/>
            <person name="Mehta T."/>
            <person name="Park D."/>
            <person name="Pearson M."/>
            <person name="Roberts A."/>
            <person name="Saif S."/>
            <person name="Shenoy N."/>
            <person name="Sisk P."/>
            <person name="Stolte C."/>
            <person name="Sykes S."/>
            <person name="Walk T."/>
            <person name="White J."/>
            <person name="Yandava C."/>
            <person name="Burger G."/>
            <person name="Gray M.W."/>
            <person name="Holland P.W.H."/>
            <person name="King N."/>
            <person name="Lang F.B.F."/>
            <person name="Roger A.J."/>
            <person name="Ruiz-Trillo I."/>
            <person name="Lander E."/>
            <person name="Nusbaum C."/>
        </authorList>
    </citation>
    <scope>NUCLEOTIDE SEQUENCE [LARGE SCALE GENOMIC DNA]</scope>
    <source>
        <strain evidence="3">ATCC 38327</strain>
    </source>
</reference>
<keyword evidence="3" id="KW-1185">Reference proteome</keyword>
<accession>A0A0L0SPZ1</accession>
<proteinExistence type="predicted"/>
<feature type="compositionally biased region" description="Basic and acidic residues" evidence="1">
    <location>
        <begin position="1"/>
        <end position="13"/>
    </location>
</feature>
<evidence type="ECO:0000313" key="3">
    <source>
        <dbReference type="Proteomes" id="UP000054350"/>
    </source>
</evidence>
<reference evidence="2 3" key="1">
    <citation type="submission" date="2009-11" db="EMBL/GenBank/DDBJ databases">
        <title>Annotation of Allomyces macrogynus ATCC 38327.</title>
        <authorList>
            <consortium name="The Broad Institute Genome Sequencing Platform"/>
            <person name="Russ C."/>
            <person name="Cuomo C."/>
            <person name="Burger G."/>
            <person name="Gray M.W."/>
            <person name="Holland P.W.H."/>
            <person name="King N."/>
            <person name="Lang F.B.F."/>
            <person name="Roger A.J."/>
            <person name="Ruiz-Trillo I."/>
            <person name="Young S.K."/>
            <person name="Zeng Q."/>
            <person name="Gargeya S."/>
            <person name="Fitzgerald M."/>
            <person name="Haas B."/>
            <person name="Abouelleil A."/>
            <person name="Alvarado L."/>
            <person name="Arachchi H.M."/>
            <person name="Berlin A."/>
            <person name="Chapman S.B."/>
            <person name="Gearin G."/>
            <person name="Goldberg J."/>
            <person name="Griggs A."/>
            <person name="Gujja S."/>
            <person name="Hansen M."/>
            <person name="Heiman D."/>
            <person name="Howarth C."/>
            <person name="Larimer J."/>
            <person name="Lui A."/>
            <person name="MacDonald P.J.P."/>
            <person name="McCowen C."/>
            <person name="Montmayeur A."/>
            <person name="Murphy C."/>
            <person name="Neiman D."/>
            <person name="Pearson M."/>
            <person name="Priest M."/>
            <person name="Roberts A."/>
            <person name="Saif S."/>
            <person name="Shea T."/>
            <person name="Sisk P."/>
            <person name="Stolte C."/>
            <person name="Sykes S."/>
            <person name="Wortman J."/>
            <person name="Nusbaum C."/>
            <person name="Birren B."/>
        </authorList>
    </citation>
    <scope>NUCLEOTIDE SEQUENCE [LARGE SCALE GENOMIC DNA]</scope>
    <source>
        <strain evidence="2 3">ATCC 38327</strain>
    </source>
</reference>
<protein>
    <submittedName>
        <fullName evidence="2">Uncharacterized protein</fullName>
    </submittedName>
</protein>